<dbReference type="AlphaFoldDB" id="A0A1S3NTW5"/>
<dbReference type="PANTHER" id="PTHR19423:SF11">
    <property type="entry name" value="SH3 DOMAIN-BINDING PROTEIN 5"/>
    <property type="match status" value="1"/>
</dbReference>
<keyword evidence="3" id="KW-0963">Cytoplasm</keyword>
<dbReference type="GO" id="GO:0005737">
    <property type="term" value="C:cytoplasm"/>
    <property type="evidence" value="ECO:0007669"/>
    <property type="project" value="UniProtKB-SubCell"/>
</dbReference>
<dbReference type="Bgee" id="ENSSSAG00000062999">
    <property type="expression patterns" value="Expressed in terminal part of digestive tract and 21 other cell types or tissues"/>
</dbReference>
<feature type="region of interest" description="Disordered" evidence="5">
    <location>
        <begin position="273"/>
        <end position="352"/>
    </location>
</feature>
<evidence type="ECO:0000256" key="1">
    <source>
        <dbReference type="ARBA" id="ARBA00007796"/>
    </source>
</evidence>
<dbReference type="GO" id="GO:0035556">
    <property type="term" value="P:intracellular signal transduction"/>
    <property type="evidence" value="ECO:0007669"/>
    <property type="project" value="UniProtKB-UniRule"/>
</dbReference>
<sequence>MDNLEKENRSDEDSEYEEEEVDPRIQGELEKLNQSTDDINRCETQLEDARQKFRSVLVEATVKLDELVKKIGKAVEESKPYWEARRVARQAQLEAQRATQDFQRATEVLRAAKETIALAEQRLLEEDTRQFDSAWQEMLNHATQRVMEAEHTKTRSELVHKETAAKYTAAMGRMKQLEKKLKRTINKSKPYFELKAKYYLQLEHLKKNVDELQAKLSQAKEGYKTALRNLEVISDEIHERRRNSAMGPRGRGVGADGDSVAVDDITSFKMESDGISMTSGSFEDETCSSSAMSEEDSETRSTCSLGSSSHSPNSLQDLPSPCPFASSSSPSSSPCPSSSSSPAPSSRPCSLDLPSPVSLSDFGLISPVLGPRSECSGASSPECDLERGDRAEGAEGELDNTVNNNSTTVPNTKKTTGLEGRLSFLSLRRSRNDSTKNGKRERQSRSQTPTQTVVLINGV</sequence>
<dbReference type="PaxDb" id="8030-ENSSSAP00000070032"/>
<comment type="similarity">
    <text evidence="1 3">Belongs to the SH3BP5 family.</text>
</comment>
<dbReference type="Proteomes" id="UP001652741">
    <property type="component" value="Chromosome ssa02"/>
</dbReference>
<protein>
    <recommendedName>
        <fullName evidence="3">SH3 domain-binding protein 5</fullName>
        <shortName evidence="3">SH3BP-5</shortName>
    </recommendedName>
</protein>
<evidence type="ECO:0000313" key="7">
    <source>
        <dbReference type="RefSeq" id="XP_014018661.1"/>
    </source>
</evidence>
<gene>
    <name evidence="7" type="primary">LOC106581253</name>
</gene>
<comment type="subunit">
    <text evidence="3">Interacts with GDP-bound and nucleotide-free forms of RAB11A.</text>
</comment>
<dbReference type="Pfam" id="PF05276">
    <property type="entry name" value="SH3BP5"/>
    <property type="match status" value="1"/>
</dbReference>
<evidence type="ECO:0000256" key="2">
    <source>
        <dbReference type="ARBA" id="ARBA00023054"/>
    </source>
</evidence>
<keyword evidence="3" id="KW-0344">Guanine-nucleotide releasing factor</keyword>
<feature type="compositionally biased region" description="Low complexity" evidence="5">
    <location>
        <begin position="399"/>
        <end position="427"/>
    </location>
</feature>
<dbReference type="InterPro" id="IPR007940">
    <property type="entry name" value="SH3BP5"/>
</dbReference>
<dbReference type="RefSeq" id="XP_014018661.1">
    <property type="nucleotide sequence ID" value="XM_014163186.2"/>
</dbReference>
<feature type="compositionally biased region" description="Basic and acidic residues" evidence="5">
    <location>
        <begin position="1"/>
        <end position="11"/>
    </location>
</feature>
<feature type="compositionally biased region" description="Basic and acidic residues" evidence="5">
    <location>
        <begin position="22"/>
        <end position="31"/>
    </location>
</feature>
<dbReference type="OMA" id="ASESCCV"/>
<reference evidence="7" key="1">
    <citation type="submission" date="2025-08" db="UniProtKB">
        <authorList>
            <consortium name="RefSeq"/>
        </authorList>
    </citation>
    <scope>IDENTIFICATION</scope>
</reference>
<evidence type="ECO:0000313" key="6">
    <source>
        <dbReference type="Proteomes" id="UP001652741"/>
    </source>
</evidence>
<keyword evidence="6" id="KW-1185">Reference proteome</keyword>
<evidence type="ECO:0000256" key="4">
    <source>
        <dbReference type="SAM" id="Coils"/>
    </source>
</evidence>
<dbReference type="KEGG" id="sasa:106581253"/>
<dbReference type="STRING" id="8030.ENSSSAP00000070032"/>
<proteinExistence type="inferred from homology"/>
<feature type="coiled-coil region" evidence="4">
    <location>
        <begin position="167"/>
        <end position="229"/>
    </location>
</feature>
<feature type="compositionally biased region" description="Low complexity" evidence="5">
    <location>
        <begin position="323"/>
        <end position="352"/>
    </location>
</feature>
<feature type="compositionally biased region" description="Basic and acidic residues" evidence="5">
    <location>
        <begin position="430"/>
        <end position="444"/>
    </location>
</feature>
<feature type="region of interest" description="Disordered" evidence="5">
    <location>
        <begin position="370"/>
        <end position="451"/>
    </location>
</feature>
<comment type="function">
    <text evidence="3">Functions as guanine nucleotide exchange factor (GEF) for RAB11A.</text>
</comment>
<feature type="coiled-coil region" evidence="4">
    <location>
        <begin position="88"/>
        <end position="129"/>
    </location>
</feature>
<dbReference type="PANTHER" id="PTHR19423">
    <property type="entry name" value="SH3 DOMAIN-BINDING PROTEIN 5"/>
    <property type="match status" value="1"/>
</dbReference>
<dbReference type="OrthoDB" id="446789at2759"/>
<keyword evidence="2 3" id="KW-0175">Coiled coil</keyword>
<dbReference type="GO" id="GO:0017124">
    <property type="term" value="F:SH3 domain binding"/>
    <property type="evidence" value="ECO:0007669"/>
    <property type="project" value="UniProtKB-UniRule"/>
</dbReference>
<feature type="compositionally biased region" description="Basic and acidic residues" evidence="5">
    <location>
        <begin position="384"/>
        <end position="393"/>
    </location>
</feature>
<name>A0A1S3NTW5_SALSA</name>
<feature type="compositionally biased region" description="Polar residues" evidence="5">
    <location>
        <begin position="275"/>
        <end position="292"/>
    </location>
</feature>
<dbReference type="GO" id="GO:0004860">
    <property type="term" value="F:protein kinase inhibitor activity"/>
    <property type="evidence" value="ECO:0007669"/>
    <property type="project" value="TreeGrafter"/>
</dbReference>
<dbReference type="GO" id="GO:0005085">
    <property type="term" value="F:guanyl-nucleotide exchange factor activity"/>
    <property type="evidence" value="ECO:0007669"/>
    <property type="project" value="UniProtKB-UniRule"/>
</dbReference>
<comment type="subcellular location">
    <subcellularLocation>
        <location evidence="3">Cytoplasm</location>
    </subcellularLocation>
    <text evidence="3">Colocalizes with RAB11A on cytoplasmic vesicle membranes.</text>
</comment>
<evidence type="ECO:0000256" key="3">
    <source>
        <dbReference type="RuleBase" id="RU369054"/>
    </source>
</evidence>
<dbReference type="GeneID" id="106581253"/>
<feature type="region of interest" description="Disordered" evidence="5">
    <location>
        <begin position="1"/>
        <end position="37"/>
    </location>
</feature>
<accession>A0A1S3NTW5</accession>
<feature type="compositionally biased region" description="Low complexity" evidence="5">
    <location>
        <begin position="304"/>
        <end position="314"/>
    </location>
</feature>
<feature type="compositionally biased region" description="Acidic residues" evidence="5">
    <location>
        <begin position="12"/>
        <end position="21"/>
    </location>
</feature>
<organism evidence="6 7">
    <name type="scientific">Salmo salar</name>
    <name type="common">Atlantic salmon</name>
    <dbReference type="NCBI Taxonomy" id="8030"/>
    <lineage>
        <taxon>Eukaryota</taxon>
        <taxon>Metazoa</taxon>
        <taxon>Chordata</taxon>
        <taxon>Craniata</taxon>
        <taxon>Vertebrata</taxon>
        <taxon>Euteleostomi</taxon>
        <taxon>Actinopterygii</taxon>
        <taxon>Neopterygii</taxon>
        <taxon>Teleostei</taxon>
        <taxon>Protacanthopterygii</taxon>
        <taxon>Salmoniformes</taxon>
        <taxon>Salmonidae</taxon>
        <taxon>Salmoninae</taxon>
        <taxon>Salmo</taxon>
    </lineage>
</organism>
<comment type="domain">
    <text evidence="3">The N-terminal half of the protein mediates interaction with RAB11A and functions as guanine nucleotide exchange factor. Four long alpha-helices (interrupted by a central kink) assemble into coiled coils, giving rise to a 'V' shape.</text>
</comment>
<evidence type="ECO:0000256" key="5">
    <source>
        <dbReference type="SAM" id="MobiDB-lite"/>
    </source>
</evidence>